<protein>
    <submittedName>
        <fullName evidence="2">Polyamine aminopropyltransferase</fullName>
        <ecNumber evidence="2">2.5.1.16</ecNumber>
    </submittedName>
</protein>
<evidence type="ECO:0000313" key="2">
    <source>
        <dbReference type="EMBL" id="QHJ11928.1"/>
    </source>
</evidence>
<name>A0A857JKV7_9ALTE</name>
<proteinExistence type="predicted"/>
<evidence type="ECO:0000313" key="3">
    <source>
        <dbReference type="Proteomes" id="UP000464524"/>
    </source>
</evidence>
<dbReference type="GO" id="GO:0004766">
    <property type="term" value="F:spermidine synthase activity"/>
    <property type="evidence" value="ECO:0007669"/>
    <property type="project" value="UniProtKB-EC"/>
</dbReference>
<dbReference type="Proteomes" id="UP000464524">
    <property type="component" value="Chromosome"/>
</dbReference>
<keyword evidence="1" id="KW-0620">Polyamine biosynthesis</keyword>
<dbReference type="AlphaFoldDB" id="A0A857JKV7"/>
<gene>
    <name evidence="2" type="ORF">FX988_02164</name>
</gene>
<dbReference type="EMBL" id="CP047656">
    <property type="protein sequence ID" value="QHJ11928.1"/>
    <property type="molecule type" value="Genomic_DNA"/>
</dbReference>
<evidence type="ECO:0000256" key="1">
    <source>
        <dbReference type="ARBA" id="ARBA00023115"/>
    </source>
</evidence>
<dbReference type="GO" id="GO:0006596">
    <property type="term" value="P:polyamine biosynthetic process"/>
    <property type="evidence" value="ECO:0007669"/>
    <property type="project" value="UniProtKB-KW"/>
</dbReference>
<dbReference type="OrthoDB" id="9793351at2"/>
<keyword evidence="2" id="KW-0808">Transferase</keyword>
<accession>A0A857JKV7</accession>
<sequence>MTPWTQLDSAQIPNDGGELTLHQRGNAFSIRITGKRGELMNSREFNSEKVLSQVGCAHLKAVDNAKVLVGGLGMGYTLKAALNILNDTASVTVAELIPEVVKWNQGPLGECAKKPLEDPRALVHQGDVCQLLNSGIARYDAILLDIDNGPEGLTHTDNNWIYSEQGLKDIYQVLHPKGVLAIWSAGPDYLFEVRLKRAGYQVDTRTASARADKGTKHTIFLAKKP</sequence>
<dbReference type="PANTHER" id="PTHR43317:SF3">
    <property type="entry name" value="BLR2883 PROTEIN"/>
    <property type="match status" value="1"/>
</dbReference>
<organism evidence="2 3">
    <name type="scientific">Paraglaciecola mesophila</name>
    <dbReference type="NCBI Taxonomy" id="197222"/>
    <lineage>
        <taxon>Bacteria</taxon>
        <taxon>Pseudomonadati</taxon>
        <taxon>Pseudomonadota</taxon>
        <taxon>Gammaproteobacteria</taxon>
        <taxon>Alteromonadales</taxon>
        <taxon>Alteromonadaceae</taxon>
        <taxon>Paraglaciecola</taxon>
    </lineage>
</organism>
<dbReference type="InterPro" id="IPR029063">
    <property type="entry name" value="SAM-dependent_MTases_sf"/>
</dbReference>
<dbReference type="KEGG" id="pmes:FX988_02164"/>
<dbReference type="EC" id="2.5.1.16" evidence="2"/>
<dbReference type="SUPFAM" id="SSF53335">
    <property type="entry name" value="S-adenosyl-L-methionine-dependent methyltransferases"/>
    <property type="match status" value="1"/>
</dbReference>
<dbReference type="RefSeq" id="WP_160179759.1">
    <property type="nucleotide sequence ID" value="NZ_CP047656.1"/>
</dbReference>
<dbReference type="Pfam" id="PF01564">
    <property type="entry name" value="Spermine_synth"/>
    <property type="match status" value="1"/>
</dbReference>
<keyword evidence="3" id="KW-1185">Reference proteome</keyword>
<dbReference type="PANTHER" id="PTHR43317">
    <property type="entry name" value="THERMOSPERMINE SYNTHASE ACAULIS5"/>
    <property type="match status" value="1"/>
</dbReference>
<dbReference type="Gene3D" id="3.40.50.150">
    <property type="entry name" value="Vaccinia Virus protein VP39"/>
    <property type="match status" value="1"/>
</dbReference>
<reference evidence="2 3" key="1">
    <citation type="submission" date="2019-12" db="EMBL/GenBank/DDBJ databases">
        <title>Genome sequencing and assembly of endphytes of Porphyra tenera.</title>
        <authorList>
            <person name="Park J.M."/>
            <person name="Shin R."/>
            <person name="Jo S.H."/>
        </authorList>
    </citation>
    <scope>NUCLEOTIDE SEQUENCE [LARGE SCALE GENOMIC DNA]</scope>
    <source>
        <strain evidence="2 3">GPM4</strain>
    </source>
</reference>